<keyword evidence="3" id="KW-1185">Reference proteome</keyword>
<proteinExistence type="predicted"/>
<evidence type="ECO:0000256" key="1">
    <source>
        <dbReference type="SAM" id="SignalP"/>
    </source>
</evidence>
<organism evidence="2 3">
    <name type="scientific">Aquiflexum balticum DSM 16537</name>
    <dbReference type="NCBI Taxonomy" id="758820"/>
    <lineage>
        <taxon>Bacteria</taxon>
        <taxon>Pseudomonadati</taxon>
        <taxon>Bacteroidota</taxon>
        <taxon>Cytophagia</taxon>
        <taxon>Cytophagales</taxon>
        <taxon>Cyclobacteriaceae</taxon>
        <taxon>Aquiflexum</taxon>
    </lineage>
</organism>
<dbReference type="EMBL" id="LT838813">
    <property type="protein sequence ID" value="SMD45225.1"/>
    <property type="molecule type" value="Genomic_DNA"/>
</dbReference>
<dbReference type="RefSeq" id="WP_084121966.1">
    <property type="nucleotide sequence ID" value="NZ_LT838813.1"/>
</dbReference>
<dbReference type="AlphaFoldDB" id="A0A1W2H8K8"/>
<evidence type="ECO:0000313" key="2">
    <source>
        <dbReference type="EMBL" id="SMD45225.1"/>
    </source>
</evidence>
<gene>
    <name evidence="2" type="ORF">SAMN00777080_3870</name>
</gene>
<keyword evidence="1" id="KW-0732">Signal</keyword>
<feature type="chain" id="PRO_5012325741" evidence="1">
    <location>
        <begin position="22"/>
        <end position="251"/>
    </location>
</feature>
<accession>A0A1W2H8K8</accession>
<name>A0A1W2H8K8_9BACT</name>
<feature type="signal peptide" evidence="1">
    <location>
        <begin position="1"/>
        <end position="21"/>
    </location>
</feature>
<dbReference type="STRING" id="758820.SAMN00777080_3870"/>
<dbReference type="OrthoDB" id="1118734at2"/>
<protein>
    <submittedName>
        <fullName evidence="2">Outer membrane protein</fullName>
    </submittedName>
</protein>
<evidence type="ECO:0000313" key="3">
    <source>
        <dbReference type="Proteomes" id="UP000192333"/>
    </source>
</evidence>
<sequence length="251" mass="29210">MMRFIKILIFCFVFHSGIAQQEISFVNEVWWGVMTSAQVSNRLAVWNDAHFVNELFFIYRTGLTYHPKRDNFVTTVGYGFLKLGTPNSEGSLIRPEHRPWMQTIYRVPSTKKLSTSFRFRYDARFIQNLEAGNLADGFSFNHRWRFNNALRYAWGNVISKNTRFTTTMLNEALFRTGPGPNGVRHEHRTHFLGQLGKGNFVYSLGYVIRYINTSPTVARINHGPVIWVTINLNFMKNKLPTFVEFPSDHVD</sequence>
<reference evidence="3" key="1">
    <citation type="submission" date="2017-04" db="EMBL/GenBank/DDBJ databases">
        <authorList>
            <person name="Varghese N."/>
            <person name="Submissions S."/>
        </authorList>
    </citation>
    <scope>NUCLEOTIDE SEQUENCE [LARGE SCALE GENOMIC DNA]</scope>
    <source>
        <strain evidence="3">DSM 16537</strain>
    </source>
</reference>
<dbReference type="Proteomes" id="UP000192333">
    <property type="component" value="Chromosome I"/>
</dbReference>